<proteinExistence type="predicted"/>
<dbReference type="Proteomes" id="UP000029644">
    <property type="component" value="Unassembled WGS sequence"/>
</dbReference>
<name>A0A090VJV0_9FLAO</name>
<accession>A0A090VJV0</accession>
<dbReference type="AlphaFoldDB" id="A0A090VJV0"/>
<evidence type="ECO:0000313" key="2">
    <source>
        <dbReference type="Proteomes" id="UP000029644"/>
    </source>
</evidence>
<sequence length="54" mass="6240">MFSGVTPVFSPFSFSAHISYIQAFISPVERWKKTKPKSSKKMKEKAKYQTIIID</sequence>
<protein>
    <submittedName>
        <fullName evidence="1">Uncharacterized protein</fullName>
    </submittedName>
</protein>
<evidence type="ECO:0000313" key="1">
    <source>
        <dbReference type="EMBL" id="GAL65000.1"/>
    </source>
</evidence>
<comment type="caution">
    <text evidence="1">The sequence shown here is derived from an EMBL/GenBank/DDBJ whole genome shotgun (WGS) entry which is preliminary data.</text>
</comment>
<gene>
    <name evidence="1" type="ORF">JCM19300_2229</name>
</gene>
<organism evidence="1 2">
    <name type="scientific">Algibacter lectus</name>
    <dbReference type="NCBI Taxonomy" id="221126"/>
    <lineage>
        <taxon>Bacteria</taxon>
        <taxon>Pseudomonadati</taxon>
        <taxon>Bacteroidota</taxon>
        <taxon>Flavobacteriia</taxon>
        <taxon>Flavobacteriales</taxon>
        <taxon>Flavobacteriaceae</taxon>
        <taxon>Algibacter</taxon>
    </lineage>
</organism>
<reference evidence="1 2" key="1">
    <citation type="journal article" date="2014" name="Genome Announc.">
        <title>Draft Genome Sequences of Marine Flavobacterium Algibacter lectus Strains SS8 and NR4.</title>
        <authorList>
            <person name="Takatani N."/>
            <person name="Nakanishi M."/>
            <person name="Meirelles P."/>
            <person name="Mino S."/>
            <person name="Suda W."/>
            <person name="Oshima K."/>
            <person name="Hattori M."/>
            <person name="Ohkuma M."/>
            <person name="Hosokawa M."/>
            <person name="Miyashita K."/>
            <person name="Thompson F.L."/>
            <person name="Niwa A."/>
            <person name="Sawabe T."/>
            <person name="Sawabe T."/>
        </authorList>
    </citation>
    <scope>NUCLEOTIDE SEQUENCE [LARGE SCALE GENOMIC DNA]</scope>
    <source>
        <strain evidence="1 2">JCM 19300</strain>
    </source>
</reference>
<dbReference type="EMBL" id="BBNQ01000028">
    <property type="protein sequence ID" value="GAL65000.1"/>
    <property type="molecule type" value="Genomic_DNA"/>
</dbReference>